<proteinExistence type="inferred from homology"/>
<dbReference type="InterPro" id="IPR006103">
    <property type="entry name" value="Glyco_hydro_2_cat"/>
</dbReference>
<dbReference type="SUPFAM" id="SSF74650">
    <property type="entry name" value="Galactose mutarotase-like"/>
    <property type="match status" value="1"/>
</dbReference>
<dbReference type="SUPFAM" id="SSF51445">
    <property type="entry name" value="(Trans)glycosidases"/>
    <property type="match status" value="1"/>
</dbReference>
<accession>A0A1G6KX01</accession>
<gene>
    <name evidence="10" type="ORF">SAMN05421734_10717</name>
</gene>
<dbReference type="PROSITE" id="PS00608">
    <property type="entry name" value="GLYCOSYL_HYDROL_F2_2"/>
    <property type="match status" value="1"/>
</dbReference>
<evidence type="ECO:0000256" key="5">
    <source>
        <dbReference type="ARBA" id="ARBA00022801"/>
    </source>
</evidence>
<dbReference type="InterPro" id="IPR006102">
    <property type="entry name" value="Ig-like_GH2"/>
</dbReference>
<evidence type="ECO:0000256" key="2">
    <source>
        <dbReference type="ARBA" id="ARBA00007401"/>
    </source>
</evidence>
<feature type="domain" description="Beta galactosidase small chain/" evidence="9">
    <location>
        <begin position="765"/>
        <end position="1035"/>
    </location>
</feature>
<dbReference type="InterPro" id="IPR023230">
    <property type="entry name" value="Glyco_hydro_2_CS"/>
</dbReference>
<dbReference type="Pfam" id="PF02836">
    <property type="entry name" value="Glyco_hydro_2_C"/>
    <property type="match status" value="1"/>
</dbReference>
<dbReference type="InterPro" id="IPR013783">
    <property type="entry name" value="Ig-like_fold"/>
</dbReference>
<dbReference type="GO" id="GO:0009341">
    <property type="term" value="C:beta-galactosidase complex"/>
    <property type="evidence" value="ECO:0007669"/>
    <property type="project" value="InterPro"/>
</dbReference>
<dbReference type="InterPro" id="IPR017853">
    <property type="entry name" value="GH"/>
</dbReference>
<dbReference type="InterPro" id="IPR011013">
    <property type="entry name" value="Gal_mutarotase_sf_dom"/>
</dbReference>
<name>A0A1G6KX01_9BACI</name>
<dbReference type="EMBL" id="FMYI01000007">
    <property type="protein sequence ID" value="SDC35622.1"/>
    <property type="molecule type" value="Genomic_DNA"/>
</dbReference>
<dbReference type="Gene3D" id="3.20.20.80">
    <property type="entry name" value="Glycosidases"/>
    <property type="match status" value="1"/>
</dbReference>
<evidence type="ECO:0000256" key="8">
    <source>
        <dbReference type="RuleBase" id="RU361154"/>
    </source>
</evidence>
<dbReference type="GO" id="GO:0004565">
    <property type="term" value="F:beta-galactosidase activity"/>
    <property type="evidence" value="ECO:0007669"/>
    <property type="project" value="UniProtKB-EC"/>
</dbReference>
<dbReference type="SUPFAM" id="SSF49303">
    <property type="entry name" value="beta-Galactosidase/glucuronidase domain"/>
    <property type="match status" value="2"/>
</dbReference>
<dbReference type="EC" id="3.2.1.23" evidence="3 8"/>
<keyword evidence="5 8" id="KW-0378">Hydrolase</keyword>
<evidence type="ECO:0000256" key="3">
    <source>
        <dbReference type="ARBA" id="ARBA00012756"/>
    </source>
</evidence>
<dbReference type="InterPro" id="IPR006104">
    <property type="entry name" value="Glyco_hydro_2_N"/>
</dbReference>
<dbReference type="Pfam" id="PF02929">
    <property type="entry name" value="Bgal_small_N"/>
    <property type="match status" value="1"/>
</dbReference>
<keyword evidence="6 8" id="KW-0326">Glycosidase</keyword>
<dbReference type="InterPro" id="IPR023232">
    <property type="entry name" value="Glyco_hydro_2_AS"/>
</dbReference>
<dbReference type="InterPro" id="IPR006101">
    <property type="entry name" value="Glyco_hydro_2"/>
</dbReference>
<dbReference type="PROSITE" id="PS00719">
    <property type="entry name" value="GLYCOSYL_HYDROL_F2_1"/>
    <property type="match status" value="1"/>
</dbReference>
<dbReference type="Proteomes" id="UP000242949">
    <property type="component" value="Unassembled WGS sequence"/>
</dbReference>
<dbReference type="GO" id="GO:0030246">
    <property type="term" value="F:carbohydrate binding"/>
    <property type="evidence" value="ECO:0007669"/>
    <property type="project" value="InterPro"/>
</dbReference>
<dbReference type="AlphaFoldDB" id="A0A1G6KX01"/>
<evidence type="ECO:0000256" key="7">
    <source>
        <dbReference type="ARBA" id="ARBA00032230"/>
    </source>
</evidence>
<dbReference type="InterPro" id="IPR014718">
    <property type="entry name" value="GH-type_carb-bd"/>
</dbReference>
<dbReference type="InterPro" id="IPR008979">
    <property type="entry name" value="Galactose-bd-like_sf"/>
</dbReference>
<organism evidence="10 11">
    <name type="scientific">Pelagirhabdus alkalitolerans</name>
    <dbReference type="NCBI Taxonomy" id="1612202"/>
    <lineage>
        <taxon>Bacteria</taxon>
        <taxon>Bacillati</taxon>
        <taxon>Bacillota</taxon>
        <taxon>Bacilli</taxon>
        <taxon>Bacillales</taxon>
        <taxon>Bacillaceae</taxon>
        <taxon>Pelagirhabdus</taxon>
    </lineage>
</organism>
<evidence type="ECO:0000259" key="9">
    <source>
        <dbReference type="SMART" id="SM01038"/>
    </source>
</evidence>
<dbReference type="PANTHER" id="PTHR46323:SF2">
    <property type="entry name" value="BETA-GALACTOSIDASE"/>
    <property type="match status" value="1"/>
</dbReference>
<comment type="similarity">
    <text evidence="2 8">Belongs to the glycosyl hydrolase 2 family.</text>
</comment>
<dbReference type="SUPFAM" id="SSF49785">
    <property type="entry name" value="Galactose-binding domain-like"/>
    <property type="match status" value="1"/>
</dbReference>
<dbReference type="Gene3D" id="2.70.98.10">
    <property type="match status" value="1"/>
</dbReference>
<evidence type="ECO:0000256" key="6">
    <source>
        <dbReference type="ARBA" id="ARBA00023295"/>
    </source>
</evidence>
<evidence type="ECO:0000313" key="11">
    <source>
        <dbReference type="Proteomes" id="UP000242949"/>
    </source>
</evidence>
<reference evidence="11" key="1">
    <citation type="submission" date="2016-09" db="EMBL/GenBank/DDBJ databases">
        <authorList>
            <person name="Varghese N."/>
            <person name="Submissions S."/>
        </authorList>
    </citation>
    <scope>NUCLEOTIDE SEQUENCE [LARGE SCALE GENOMIC DNA]</scope>
    <source>
        <strain evidence="11">S5</strain>
    </source>
</reference>
<dbReference type="Gene3D" id="2.60.40.10">
    <property type="entry name" value="Immunoglobulins"/>
    <property type="match status" value="2"/>
</dbReference>
<dbReference type="STRING" id="1612202.SAMN05421734_10717"/>
<dbReference type="InterPro" id="IPR050347">
    <property type="entry name" value="Bact_Beta-galactosidase"/>
</dbReference>
<dbReference type="PANTHER" id="PTHR46323">
    <property type="entry name" value="BETA-GALACTOSIDASE"/>
    <property type="match status" value="1"/>
</dbReference>
<dbReference type="InterPro" id="IPR036156">
    <property type="entry name" value="Beta-gal/glucu_dom_sf"/>
</dbReference>
<dbReference type="Pfam" id="PF00703">
    <property type="entry name" value="Glyco_hydro_2"/>
    <property type="match status" value="1"/>
</dbReference>
<comment type="catalytic activity">
    <reaction evidence="1 8">
        <text>Hydrolysis of terminal non-reducing beta-D-galactose residues in beta-D-galactosides.</text>
        <dbReference type="EC" id="3.2.1.23"/>
    </reaction>
</comment>
<evidence type="ECO:0000256" key="1">
    <source>
        <dbReference type="ARBA" id="ARBA00001412"/>
    </source>
</evidence>
<dbReference type="GO" id="GO:0005990">
    <property type="term" value="P:lactose catabolic process"/>
    <property type="evidence" value="ECO:0007669"/>
    <property type="project" value="TreeGrafter"/>
</dbReference>
<protein>
    <recommendedName>
        <fullName evidence="4 8">Beta-galactosidase</fullName>
        <ecNumber evidence="3 8">3.2.1.23</ecNumber>
    </recommendedName>
    <alternativeName>
        <fullName evidence="7 8">Lactase</fullName>
    </alternativeName>
</protein>
<dbReference type="Pfam" id="PF16353">
    <property type="entry name" value="LacZ_4"/>
    <property type="match status" value="1"/>
</dbReference>
<dbReference type="SMART" id="SM01038">
    <property type="entry name" value="Bgal_small_N"/>
    <property type="match status" value="1"/>
</dbReference>
<sequence>MKNLKKYTYTPPENGYPEWNNNPDLFQLNRREAHATLMPYPTIDMALNHQREVSPYYFSLNGAWAFNWVSEPTKRNRSFYEQNYSTQNWDQIEVPSHWQLKGYDYPQYTNTVYPWVEKESIEPPFAPTNYNPVGQYVKHFNVSNEWLNQPVYLHFAGVEAAFYVWLNGEFVGYSEDTFTPAEFDLTPYLNEGDNKLAVEVYRWCDASWLEDQDFWRLSGIFRDVYLYKTPVVHVDDFFVKPELDDEMRHGQLKVDVRLRDYEQTGSQVVVGAMLYDKEQTPVWATPVQAVIDTDGELDTKFTLQAPVEDPQKWSAEDPNLYSLVLTVDTKEGELIEAQSSKVGFRRFELKDGLMKINGERIVFKGVNRHEFAADKGRAVTREDMIKDIEIMKQFNINSVRTSHYPNDPVWYELCDEYGLYVIDEVNLETHGTWEYGQVGLGETVPGSRPEWTDNVLDRCQSMFERDKNHPSIVIWSLGNESFGGDNFLKMHDFFSERDPSRLVHYEGIFHYRDSERASDIESTMYISPSGIETYAKEATKDSKPYILCEFSHAMGNSLGNFYKYTDLFDQYPILQGGFIWDFKDQSLLTETEDGRPFLAYGGDFGESPHTGNFSGNGLVFGDGALSPKLYEVKRCYQNIEFRLVSHKQAQVEVKNKFLFTNLDRYEFVWELHQEGEKVDGGKQSVSLAPGESTIVQLDRSNNELNPDKEHILTVSFVESENQLWCVAGHEVAFEQFTWPISQHEVTKKLDKKNAPEVEETGDELIIQGASHKVTFDLASGLLTSYKVSDVEWLKEALRPNFWRAMTDNDRGSELDQRSHVWKLASHSRQLADFTYEVTDTHVSVQTVLYFKEANDTKLIVDYTCDASGEVVVDYHLSPGEDLPEIPEVGMFMQLSEGFDRIKWYGKGPHESYWDKQKGAKVGLYEGLIKDQFVPYLKPQECGNKVGVRYGILTNETGKGLRIEGSPQIELNALPYTTEQLEQATHAHKLPEDLQTVVRINHLQMGVGGDDSWGQKTHPDFTLYANRDYHYQFTLKSMTE</sequence>
<dbReference type="Gene3D" id="2.60.120.260">
    <property type="entry name" value="Galactose-binding domain-like"/>
    <property type="match status" value="1"/>
</dbReference>
<evidence type="ECO:0000256" key="4">
    <source>
        <dbReference type="ARBA" id="ARBA00013303"/>
    </source>
</evidence>
<dbReference type="OrthoDB" id="9762066at2"/>
<dbReference type="RefSeq" id="WP_090796142.1">
    <property type="nucleotide sequence ID" value="NZ_FMYI01000007.1"/>
</dbReference>
<dbReference type="InterPro" id="IPR004199">
    <property type="entry name" value="B-gal_small/dom_5"/>
</dbReference>
<dbReference type="PRINTS" id="PR00132">
    <property type="entry name" value="GLHYDRLASE2"/>
</dbReference>
<dbReference type="Pfam" id="PF02837">
    <property type="entry name" value="Glyco_hydro_2_N"/>
    <property type="match status" value="1"/>
</dbReference>
<keyword evidence="11" id="KW-1185">Reference proteome</keyword>
<evidence type="ECO:0000313" key="10">
    <source>
        <dbReference type="EMBL" id="SDC35622.1"/>
    </source>
</evidence>
<dbReference type="InterPro" id="IPR032312">
    <property type="entry name" value="LacZ_4"/>
</dbReference>